<dbReference type="WBParaSite" id="HPLM_0001624401-mRNA-1">
    <property type="protein sequence ID" value="HPLM_0001624401-mRNA-1"/>
    <property type="gene ID" value="HPLM_0001624401"/>
</dbReference>
<reference evidence="2" key="1">
    <citation type="submission" date="2017-02" db="UniProtKB">
        <authorList>
            <consortium name="WormBaseParasite"/>
        </authorList>
    </citation>
    <scope>IDENTIFICATION</scope>
</reference>
<name>A0A0N4WWU6_HAEPC</name>
<dbReference type="AlphaFoldDB" id="A0A0N4WWU6"/>
<accession>A0A0N4WWU6</accession>
<dbReference type="OMA" id="EHAKDNR"/>
<organism evidence="2">
    <name type="scientific">Haemonchus placei</name>
    <name type="common">Barber's pole worm</name>
    <dbReference type="NCBI Taxonomy" id="6290"/>
    <lineage>
        <taxon>Eukaryota</taxon>
        <taxon>Metazoa</taxon>
        <taxon>Ecdysozoa</taxon>
        <taxon>Nematoda</taxon>
        <taxon>Chromadorea</taxon>
        <taxon>Rhabditida</taxon>
        <taxon>Rhabditina</taxon>
        <taxon>Rhabditomorpha</taxon>
        <taxon>Strongyloidea</taxon>
        <taxon>Trichostrongylidae</taxon>
        <taxon>Haemonchus</taxon>
    </lineage>
</organism>
<evidence type="ECO:0000313" key="2">
    <source>
        <dbReference type="WBParaSite" id="HPLM_0001624401-mRNA-1"/>
    </source>
</evidence>
<protein>
    <submittedName>
        <fullName evidence="2">Inhibitor_I29 domain-containing protein</fullName>
    </submittedName>
</protein>
<evidence type="ECO:0000256" key="1">
    <source>
        <dbReference type="SAM" id="MobiDB-lite"/>
    </source>
</evidence>
<feature type="region of interest" description="Disordered" evidence="1">
    <location>
        <begin position="78"/>
        <end position="125"/>
    </location>
</feature>
<sequence length="125" mass="14824">LDKSLTRFTEHAKDNRELARIRENLRRYFNKEFERMRSFNEQFYEKYGGLISRRRGFNDGEEAVRNFVKNFRRLLQRQRSKRLSDRSARESSSTLTKKRTENGETTITDGRGDPTTGSGPFHVKS</sequence>
<proteinExistence type="predicted"/>